<gene>
    <name evidence="1" type="ORF">B0T20DRAFT_78113</name>
</gene>
<evidence type="ECO:0000313" key="2">
    <source>
        <dbReference type="Proteomes" id="UP001281003"/>
    </source>
</evidence>
<dbReference type="EMBL" id="JAUTDP010000013">
    <property type="protein sequence ID" value="KAK3391386.1"/>
    <property type="molecule type" value="Genomic_DNA"/>
</dbReference>
<reference evidence="1" key="1">
    <citation type="journal article" date="2023" name="Mol. Phylogenet. Evol.">
        <title>Genome-scale phylogeny and comparative genomics of the fungal order Sordariales.</title>
        <authorList>
            <person name="Hensen N."/>
            <person name="Bonometti L."/>
            <person name="Westerberg I."/>
            <person name="Brannstrom I.O."/>
            <person name="Guillou S."/>
            <person name="Cros-Aarteil S."/>
            <person name="Calhoun S."/>
            <person name="Haridas S."/>
            <person name="Kuo A."/>
            <person name="Mondo S."/>
            <person name="Pangilinan J."/>
            <person name="Riley R."/>
            <person name="LaButti K."/>
            <person name="Andreopoulos B."/>
            <person name="Lipzen A."/>
            <person name="Chen C."/>
            <person name="Yan M."/>
            <person name="Daum C."/>
            <person name="Ng V."/>
            <person name="Clum A."/>
            <person name="Steindorff A."/>
            <person name="Ohm R.A."/>
            <person name="Martin F."/>
            <person name="Silar P."/>
            <person name="Natvig D.O."/>
            <person name="Lalanne C."/>
            <person name="Gautier V."/>
            <person name="Ament-Velasquez S.L."/>
            <person name="Kruys A."/>
            <person name="Hutchinson M.I."/>
            <person name="Powell A.J."/>
            <person name="Barry K."/>
            <person name="Miller A.N."/>
            <person name="Grigoriev I.V."/>
            <person name="Debuchy R."/>
            <person name="Gladieux P."/>
            <person name="Hiltunen Thoren M."/>
            <person name="Johannesson H."/>
        </authorList>
    </citation>
    <scope>NUCLEOTIDE SEQUENCE</scope>
    <source>
        <strain evidence="1">FGSC 1904</strain>
    </source>
</reference>
<accession>A0AAE0U574</accession>
<comment type="caution">
    <text evidence="1">The sequence shown here is derived from an EMBL/GenBank/DDBJ whole genome shotgun (WGS) entry which is preliminary data.</text>
</comment>
<sequence length="299" mass="33375">MSLSAASHILRAHPPIKNWHKRVGTCSAAHVAGSSTSFLHRRLSFINDQLFLPPTSASRPLAVEALHYHNTTQDVTTCIFAFLAASCRVKYGPAIFPVVCTRIAPKGFSLNPESDFLDTTKFETMTQTRQFSQRSISALSMTHTKARPCFLHENAGVPLPSSVRVLWRNTRLPIGRLKIRKGCRGLASSIQLGRVALARNATCRIPILAKTFQNHTLLKRIPRDRTFHLASLLIEGLGTLSQLSIVWKLSSVNTWTQDFSASPLPAPETVNRLQPFFVHAVRPSLFFVPGHFLWPHDRV</sequence>
<keyword evidence="2" id="KW-1185">Reference proteome</keyword>
<proteinExistence type="predicted"/>
<dbReference type="AlphaFoldDB" id="A0AAE0U574"/>
<protein>
    <submittedName>
        <fullName evidence="1">Uncharacterized protein</fullName>
    </submittedName>
</protein>
<dbReference type="Proteomes" id="UP001281003">
    <property type="component" value="Unassembled WGS sequence"/>
</dbReference>
<reference evidence="1" key="2">
    <citation type="submission" date="2023-07" db="EMBL/GenBank/DDBJ databases">
        <authorList>
            <consortium name="Lawrence Berkeley National Laboratory"/>
            <person name="Haridas S."/>
            <person name="Hensen N."/>
            <person name="Bonometti L."/>
            <person name="Westerberg I."/>
            <person name="Brannstrom I.O."/>
            <person name="Guillou S."/>
            <person name="Cros-Aarteil S."/>
            <person name="Calhoun S."/>
            <person name="Kuo A."/>
            <person name="Mondo S."/>
            <person name="Pangilinan J."/>
            <person name="Riley R."/>
            <person name="LaButti K."/>
            <person name="Andreopoulos B."/>
            <person name="Lipzen A."/>
            <person name="Chen C."/>
            <person name="Yanf M."/>
            <person name="Daum C."/>
            <person name="Ng V."/>
            <person name="Clum A."/>
            <person name="Steindorff A."/>
            <person name="Ohm R."/>
            <person name="Martin F."/>
            <person name="Silar P."/>
            <person name="Natvig D."/>
            <person name="Lalanne C."/>
            <person name="Gautier V."/>
            <person name="Ament-velasquez S.L."/>
            <person name="Kruys A."/>
            <person name="Hutchinson M.I."/>
            <person name="Powell A.J."/>
            <person name="Barry K."/>
            <person name="Miller A.N."/>
            <person name="Grigoriev I.V."/>
            <person name="Debuchy R."/>
            <person name="Gladieux P."/>
            <person name="Thoren M.H."/>
            <person name="Johannesson H."/>
        </authorList>
    </citation>
    <scope>NUCLEOTIDE SEQUENCE</scope>
    <source>
        <strain evidence="1">FGSC 1904</strain>
    </source>
</reference>
<organism evidence="1 2">
    <name type="scientific">Sordaria brevicollis</name>
    <dbReference type="NCBI Taxonomy" id="83679"/>
    <lineage>
        <taxon>Eukaryota</taxon>
        <taxon>Fungi</taxon>
        <taxon>Dikarya</taxon>
        <taxon>Ascomycota</taxon>
        <taxon>Pezizomycotina</taxon>
        <taxon>Sordariomycetes</taxon>
        <taxon>Sordariomycetidae</taxon>
        <taxon>Sordariales</taxon>
        <taxon>Sordariaceae</taxon>
        <taxon>Sordaria</taxon>
    </lineage>
</organism>
<evidence type="ECO:0000313" key="1">
    <source>
        <dbReference type="EMBL" id="KAK3391386.1"/>
    </source>
</evidence>
<name>A0AAE0U574_SORBR</name>